<dbReference type="GO" id="GO:0016567">
    <property type="term" value="P:protein ubiquitination"/>
    <property type="evidence" value="ECO:0007669"/>
    <property type="project" value="InterPro"/>
</dbReference>
<dbReference type="SUPFAM" id="SSF52058">
    <property type="entry name" value="L domain-like"/>
    <property type="match status" value="2"/>
</dbReference>
<proteinExistence type="inferred from homology"/>
<comment type="similarity">
    <text evidence="6">Belongs to the LRR-containing bacterial E3 ligase family.</text>
</comment>
<dbReference type="PROSITE" id="PS52053">
    <property type="entry name" value="NEL"/>
    <property type="match status" value="1"/>
</dbReference>
<keyword evidence="6" id="KW-0833">Ubl conjugation pathway</keyword>
<dbReference type="SMART" id="SM00364">
    <property type="entry name" value="LRR_BAC"/>
    <property type="match status" value="7"/>
</dbReference>
<dbReference type="Pfam" id="PF13855">
    <property type="entry name" value="LRR_8"/>
    <property type="match status" value="3"/>
</dbReference>
<comment type="caution">
    <text evidence="6">Lacks conserved residue(s) required for the propagation of feature annotation.</text>
</comment>
<dbReference type="PROSITE" id="PS51450">
    <property type="entry name" value="LRR"/>
    <property type="match status" value="5"/>
</dbReference>
<evidence type="ECO:0000259" key="7">
    <source>
        <dbReference type="PROSITE" id="PS52053"/>
    </source>
</evidence>
<dbReference type="Pfam" id="PF14496">
    <property type="entry name" value="NEL"/>
    <property type="match status" value="1"/>
</dbReference>
<evidence type="ECO:0000256" key="3">
    <source>
        <dbReference type="ARBA" id="ARBA00022614"/>
    </source>
</evidence>
<evidence type="ECO:0000313" key="8">
    <source>
        <dbReference type="EMBL" id="MBA6116273.1"/>
    </source>
</evidence>
<evidence type="ECO:0000313" key="9">
    <source>
        <dbReference type="Proteomes" id="UP000553948"/>
    </source>
</evidence>
<evidence type="ECO:0000256" key="2">
    <source>
        <dbReference type="ARBA" id="ARBA00012483"/>
    </source>
</evidence>
<dbReference type="EMBL" id="JACGDG010000008">
    <property type="protein sequence ID" value="MBA6116273.1"/>
    <property type="molecule type" value="Genomic_DNA"/>
</dbReference>
<dbReference type="SMART" id="SM00369">
    <property type="entry name" value="LRR_TYP"/>
    <property type="match status" value="9"/>
</dbReference>
<evidence type="ECO:0000256" key="6">
    <source>
        <dbReference type="PROSITE-ProRule" id="PRU01398"/>
    </source>
</evidence>
<dbReference type="Proteomes" id="UP000553948">
    <property type="component" value="Unassembled WGS sequence"/>
</dbReference>
<name>A0A7W2L0J3_PSEPU</name>
<dbReference type="PANTHER" id="PTHR48051">
    <property type="match status" value="1"/>
</dbReference>
<dbReference type="InterPro" id="IPR029487">
    <property type="entry name" value="NEL_dom"/>
</dbReference>
<dbReference type="InterPro" id="IPR046673">
    <property type="entry name" value="ToxA_N"/>
</dbReference>
<dbReference type="PANTHER" id="PTHR48051:SF1">
    <property type="entry name" value="RAS SUPPRESSOR PROTEIN 1"/>
    <property type="match status" value="1"/>
</dbReference>
<comment type="caution">
    <text evidence="8">The sequence shown here is derived from an EMBL/GenBank/DDBJ whole genome shotgun (WGS) entry which is preliminary data.</text>
</comment>
<organism evidence="8 9">
    <name type="scientific">Pseudomonas putida</name>
    <name type="common">Arthrobacter siderocapsulatus</name>
    <dbReference type="NCBI Taxonomy" id="303"/>
    <lineage>
        <taxon>Bacteria</taxon>
        <taxon>Pseudomonadati</taxon>
        <taxon>Pseudomonadota</taxon>
        <taxon>Gammaproteobacteria</taxon>
        <taxon>Pseudomonadales</taxon>
        <taxon>Pseudomonadaceae</taxon>
        <taxon>Pseudomonas</taxon>
    </lineage>
</organism>
<dbReference type="InterPro" id="IPR032675">
    <property type="entry name" value="LRR_dom_sf"/>
</dbReference>
<dbReference type="RefSeq" id="WP_176512866.1">
    <property type="nucleotide sequence ID" value="NZ_CP060529.1"/>
</dbReference>
<keyword evidence="6" id="KW-1035">Host cytoplasm</keyword>
<protein>
    <recommendedName>
        <fullName evidence="2">RING-type E3 ubiquitin transferase</fullName>
        <ecNumber evidence="2">2.3.2.27</ecNumber>
    </recommendedName>
</protein>
<keyword evidence="3" id="KW-0433">Leucine-rich repeat</keyword>
<dbReference type="EC" id="2.3.2.27" evidence="2"/>
<dbReference type="InterPro" id="IPR001611">
    <property type="entry name" value="Leu-rich_rpt"/>
</dbReference>
<dbReference type="Gene3D" id="3.80.10.10">
    <property type="entry name" value="Ribonuclease Inhibitor"/>
    <property type="match status" value="2"/>
</dbReference>
<dbReference type="InterPro" id="IPR050216">
    <property type="entry name" value="LRR_domain-containing"/>
</dbReference>
<dbReference type="GO" id="GO:0061630">
    <property type="term" value="F:ubiquitin protein ligase activity"/>
    <property type="evidence" value="ECO:0007669"/>
    <property type="project" value="UniProtKB-EC"/>
</dbReference>
<dbReference type="GO" id="GO:0005737">
    <property type="term" value="C:cytoplasm"/>
    <property type="evidence" value="ECO:0007669"/>
    <property type="project" value="TreeGrafter"/>
</dbReference>
<comment type="catalytic activity">
    <reaction evidence="1">
        <text>S-ubiquitinyl-[E2 ubiquitin-conjugating enzyme]-L-cysteine + [acceptor protein]-L-lysine = [E2 ubiquitin-conjugating enzyme]-L-cysteine + N(6)-ubiquitinyl-[acceptor protein]-L-lysine.</text>
        <dbReference type="EC" id="2.3.2.27"/>
    </reaction>
</comment>
<dbReference type="SMART" id="SM00365">
    <property type="entry name" value="LRR_SD22"/>
    <property type="match status" value="8"/>
</dbReference>
<gene>
    <name evidence="8" type="ORF">H4C47_11055</name>
</gene>
<accession>A0A7W2L0J3</accession>
<dbReference type="Pfam" id="PF20178">
    <property type="entry name" value="ToxA_N"/>
    <property type="match status" value="1"/>
</dbReference>
<dbReference type="InterPro" id="IPR003591">
    <property type="entry name" value="Leu-rich_rpt_typical-subtyp"/>
</dbReference>
<evidence type="ECO:0000256" key="5">
    <source>
        <dbReference type="ARBA" id="ARBA00023026"/>
    </source>
</evidence>
<dbReference type="GO" id="GO:0005576">
    <property type="term" value="C:extracellular region"/>
    <property type="evidence" value="ECO:0007669"/>
    <property type="project" value="UniProtKB-UniRule"/>
</dbReference>
<evidence type="ECO:0000256" key="4">
    <source>
        <dbReference type="ARBA" id="ARBA00022737"/>
    </source>
</evidence>
<keyword evidence="4" id="KW-0677">Repeat</keyword>
<keyword evidence="5" id="KW-0843">Virulence</keyword>
<reference evidence="8 9" key="1">
    <citation type="submission" date="2020-07" db="EMBL/GenBank/DDBJ databases">
        <title>Diversity of carbapenemase encoding genes among Pseudomonas putida group clinical isolates in a tertiary Brazilian hospital.</title>
        <authorList>
            <person name="Alberto-Lei F."/>
            <person name="Nodari C.S."/>
            <person name="Streling A.P."/>
            <person name="Paulino J.T."/>
            <person name="Bessa-Neto F.O."/>
            <person name="Cayo R."/>
            <person name="Gales A.C."/>
        </authorList>
    </citation>
    <scope>NUCLEOTIDE SEQUENCE [LARGE SCALE GENOMIC DNA]</scope>
    <source>
        <strain evidence="8 9">12464</strain>
    </source>
</reference>
<feature type="domain" description="NEL" evidence="7">
    <location>
        <begin position="1076"/>
        <end position="1367"/>
    </location>
</feature>
<dbReference type="Gene3D" id="1.20.58.360">
    <property type="entry name" value="Shigella T3SS effector IpaH defines"/>
    <property type="match status" value="1"/>
</dbReference>
<sequence length="1743" mass="193840">MPSQAFTDDSTDALIASRLPVWMTTGSLDTLYALHHSQQRQQQVQQELHELLACITPLEAFAAPLLQQALQTQHALTLDVREARLRRRTLQRSASYIAQVPDGVREQVHEHSLLEAALHNFTERETFAAEVLQGSAVLDPSGLETGLSLKAFARLCRTLDLGGRYQAYLRAQLTPDGEAGRQLEALLEEGFRASLEATLRLSLAKGEIGVEAYAPCAPLFALLAAKPESACGLRPMQLRVFGQRVRSAVAFEFKQHGASGSAVEGVLCWIPDDPQGALTWYASWEMLFLALGKQFRLPGYKEFFQRFIGERDREAYARGLAQALQGVGVDVPVRLDGRYEAIEVPLFEHLRQQQIDTLLDNASVQAPPTAAVDAQVRDRRLHFYRSFALDAVGLVSFALPVLAAPLLGITALQVADDVYEGYADWRLGDRQEALEHLYAVAETVIMTALNVGAGAASQRLARADRVDELVPVYPGEGTLKLCDPALPGYGVEDRGAVGELTQVQGQAYVRTPLASHMTYLDEATQQRRIRHPLRSDAYAPVLEDNGAGGWRHALENPQEWQGSVQLMQDLSRDWAQLDERTVHEVMRATGYDEAQLRGLHIEQAPPPARLRDAVQRHQLHAQFPRLEGEAFERQLQAQQGSPSPAQTLMRRDFPGLTVLGAGEIIDHAPEDLVEHMQAHQRVPLALAEQARWYIRDARLDRACAGLLQAAAINRDTERLALGLIADRAPWRAVRLDVRGDTLAATPTASAGAPAATHVRTVLRTAQGYQALDALGQPLPSASAEDSLFKALLLQLDPWQKKALGDACESPEALADALSLWASEHRERAAALLGMAPVGLGFRPPVRLGDGRVGYPLSGRGESSNRALRRGLQQLFPASDEHTLDHFTATARSLGLSPWNYYLRLCDELRALDQALGQWRRQASGPLQFLRRARMARRIRRAWQRRDHDASGNRALTLEGSRLGTLPDLAPTVSFDHVTTLTLRSLDLGEVSEGFLARFPNVTRLNLSGNRLTSIPDTSHLQCLQHIDLRDNRIAEVSQAQAARLRANVDEVQLQGNPLSQRARERLHSEPAPVVQEPAVDGAPWFDGLAEAQANQCREQWRLLRAQVGSERFFSQLAELSDGPAFIQHPAEMRRQVVELLNAMYHHGQVRSALFEQAAATRGRADLAAWRVRMQVVLRTEGLRGRRVERELRNLGRELFRLDQLDRFAARHIEALRTGGEPVNENDIYLAFRAGLAESLGLHGQPSRLSYEHVDTVTLGNLADAEAHLYETETPEVLSQFLAQQPFWQEYVQAEYLAPFAAIRRDYHLRLAAAVPEGEGQAPAEVIERLRDQRREEEQAMTLTLARGNYWTWYRLDGPHGPNVRGFSHLSRRLEHNLMAWRGHPGGPEYKARSYIAGVLRDVWLSNYQDQDSSLNSTIEGLSISSLPTLPAGIVFDRLRTLSLSNQQLTAVDSAFLRCFPNLEEVDLSGNSISHFDGLEHLPYLRRLNLGGNLLTTVTGLQHLSQLTELDLSGNQLEELPAGIEQLGHLRDLDLSFNQLTDLSERACRLTSLENLHLSGNLLGSVPRRLGNLERLVVLDLSANRLTTVPEHLNGLGRLTQLYLHDNVITLDAGSELRLEWFSRLEILSLAGNPLGIVPRLRYNPHLSYLSLRATGLRSFPLALMQRHPDLVVDLRGNRIATLSEDALSWIETHAANVNLEHNVLSSQVMERVRAALIRFREEAARGADIPPATASRKPPSRHG</sequence>
<evidence type="ECO:0000256" key="1">
    <source>
        <dbReference type="ARBA" id="ARBA00000900"/>
    </source>
</evidence>
<keyword evidence="6" id="KW-0964">Secreted</keyword>